<organism evidence="2">
    <name type="scientific">Siphoviridae sp. ctKRD15</name>
    <dbReference type="NCBI Taxonomy" id="2825441"/>
    <lineage>
        <taxon>Viruses</taxon>
        <taxon>Duplodnaviria</taxon>
        <taxon>Heunggongvirae</taxon>
        <taxon>Uroviricota</taxon>
        <taxon>Caudoviricetes</taxon>
    </lineage>
</organism>
<name>A0A8S5V5F8_9CAUD</name>
<evidence type="ECO:0000313" key="2">
    <source>
        <dbReference type="EMBL" id="DAG01986.1"/>
    </source>
</evidence>
<accession>A0A8S5V5F8</accession>
<sequence length="56" mass="6420">MTTPLRRRGFGVRARRPFPQAPPYQNSKWSEITLINRFSFGKGKARGQPCSRRCPG</sequence>
<protein>
    <submittedName>
        <fullName evidence="2">Uncharacterized protein</fullName>
    </submittedName>
</protein>
<dbReference type="EMBL" id="BK016201">
    <property type="protein sequence ID" value="DAG01986.1"/>
    <property type="molecule type" value="Genomic_DNA"/>
</dbReference>
<reference evidence="2" key="1">
    <citation type="journal article" date="2021" name="Proc. Natl. Acad. Sci. U.S.A.">
        <title>A Catalog of Tens of Thousands of Viruses from Human Metagenomes Reveals Hidden Associations with Chronic Diseases.</title>
        <authorList>
            <person name="Tisza M.J."/>
            <person name="Buck C.B."/>
        </authorList>
    </citation>
    <scope>NUCLEOTIDE SEQUENCE</scope>
    <source>
        <strain evidence="2">CtKRD15</strain>
    </source>
</reference>
<feature type="compositionally biased region" description="Basic residues" evidence="1">
    <location>
        <begin position="1"/>
        <end position="16"/>
    </location>
</feature>
<evidence type="ECO:0000256" key="1">
    <source>
        <dbReference type="SAM" id="MobiDB-lite"/>
    </source>
</evidence>
<proteinExistence type="predicted"/>
<feature type="region of interest" description="Disordered" evidence="1">
    <location>
        <begin position="1"/>
        <end position="25"/>
    </location>
</feature>